<dbReference type="PATRIC" id="fig|1435349.4.peg.3266"/>
<keyword evidence="3" id="KW-1185">Reference proteome</keyword>
<dbReference type="Gene3D" id="3.10.450.50">
    <property type="match status" value="2"/>
</dbReference>
<accession>A0A0D7W8A1</accession>
<protein>
    <recommendedName>
        <fullName evidence="4">SnoaL-like domain-containing protein</fullName>
    </recommendedName>
</protein>
<comment type="caution">
    <text evidence="2">The sequence shown here is derived from an EMBL/GenBank/DDBJ whole genome shotgun (WGS) entry which is preliminary data.</text>
</comment>
<keyword evidence="1" id="KW-0732">Signal</keyword>
<evidence type="ECO:0008006" key="4">
    <source>
        <dbReference type="Google" id="ProtNLM"/>
    </source>
</evidence>
<evidence type="ECO:0000313" key="3">
    <source>
        <dbReference type="Proteomes" id="UP000032578"/>
    </source>
</evidence>
<feature type="chain" id="PRO_5002325706" description="SnoaL-like domain-containing protein" evidence="1">
    <location>
        <begin position="20"/>
        <end position="291"/>
    </location>
</feature>
<dbReference type="AlphaFoldDB" id="A0A0D7W8A1"/>
<reference evidence="2 3" key="1">
    <citation type="submission" date="2014-11" db="EMBL/GenBank/DDBJ databases">
        <title>Tamlana sedimentorum sp. nov., isolated from shallow sand sediments of the Sea of Japan.</title>
        <authorList>
            <person name="Romanenko L.A."/>
        </authorList>
    </citation>
    <scope>NUCLEOTIDE SEQUENCE [LARGE SCALE GENOMIC DNA]</scope>
    <source>
        <strain evidence="2 3">JCM 19808</strain>
    </source>
</reference>
<dbReference type="SUPFAM" id="SSF54427">
    <property type="entry name" value="NTF2-like"/>
    <property type="match status" value="2"/>
</dbReference>
<gene>
    <name evidence="2" type="ORF">PW52_11370</name>
</gene>
<evidence type="ECO:0000313" key="2">
    <source>
        <dbReference type="EMBL" id="KJD35264.1"/>
    </source>
</evidence>
<dbReference type="OrthoDB" id="9812089at2"/>
<feature type="signal peptide" evidence="1">
    <location>
        <begin position="1"/>
        <end position="19"/>
    </location>
</feature>
<dbReference type="RefSeq" id="WP_044633066.1">
    <property type="nucleotide sequence ID" value="NZ_JTDW01000007.1"/>
</dbReference>
<proteinExistence type="predicted"/>
<evidence type="ECO:0000256" key="1">
    <source>
        <dbReference type="SAM" id="SignalP"/>
    </source>
</evidence>
<organism evidence="2 3">
    <name type="scientific">Neotamlana sedimentorum</name>
    <dbReference type="NCBI Taxonomy" id="1435349"/>
    <lineage>
        <taxon>Bacteria</taxon>
        <taxon>Pseudomonadati</taxon>
        <taxon>Bacteroidota</taxon>
        <taxon>Flavobacteriia</taxon>
        <taxon>Flavobacteriales</taxon>
        <taxon>Flavobacteriaceae</taxon>
        <taxon>Neotamlana</taxon>
    </lineage>
</organism>
<name>A0A0D7W8A1_9FLAO</name>
<dbReference type="InterPro" id="IPR032710">
    <property type="entry name" value="NTF2-like_dom_sf"/>
</dbReference>
<dbReference type="EMBL" id="JTDW01000007">
    <property type="protein sequence ID" value="KJD35264.1"/>
    <property type="molecule type" value="Genomic_DNA"/>
</dbReference>
<dbReference type="Proteomes" id="UP000032578">
    <property type="component" value="Unassembled WGS sequence"/>
</dbReference>
<dbReference type="STRING" id="1435349.PW52_11370"/>
<sequence>MKQIITTVAAVLLITASNAQNTNNNIKNLEKMETKTALSNKEKAAALITSLETGDKSTIAYINPTNYKQHNLAVADGLEGFGAVLHHAPEGGFKANVVRFFQDGDYAITHTEYDFFGPKVGFDIFKFNDGQIVEHWDNFSDLSKVNPSGHTQTDGASTITDLDKTEENKALIKDFVNTVLIKGEFNKLPNYFDGDNYIQHNSMIGDGLSGFGKAVEAMAKQGITMVFEKSHIILGEGNFVLSVTEGTFAGNPTSFYDLFRIENGKIAEHWDTIETILPEADRKNTNGKFNF</sequence>